<dbReference type="PANTHER" id="PTHR43648:SF1">
    <property type="entry name" value="ELECTRON TRANSFER FLAVOPROTEIN BETA SUBUNIT LYSINE METHYLTRANSFERASE"/>
    <property type="match status" value="1"/>
</dbReference>
<dbReference type="Proteomes" id="UP000503399">
    <property type="component" value="Chromosome"/>
</dbReference>
<dbReference type="GO" id="GO:0005737">
    <property type="term" value="C:cytoplasm"/>
    <property type="evidence" value="ECO:0007669"/>
    <property type="project" value="UniProtKB-SubCell"/>
</dbReference>
<protein>
    <recommendedName>
        <fullName evidence="6">Ribosomal protein L11 methyltransferase</fullName>
        <shortName evidence="6">L11 Mtase</shortName>
        <ecNumber evidence="6">2.1.1.-</ecNumber>
    </recommendedName>
</protein>
<proteinExistence type="inferred from homology"/>
<dbReference type="PANTHER" id="PTHR43648">
    <property type="entry name" value="ELECTRON TRANSFER FLAVOPROTEIN BETA SUBUNIT LYSINE METHYLTRANSFERASE"/>
    <property type="match status" value="1"/>
</dbReference>
<keyword evidence="5 6" id="KW-0949">S-adenosyl-L-methionine</keyword>
<evidence type="ECO:0000256" key="2">
    <source>
        <dbReference type="ARBA" id="ARBA00022490"/>
    </source>
</evidence>
<dbReference type="GO" id="GO:0032259">
    <property type="term" value="P:methylation"/>
    <property type="evidence" value="ECO:0007669"/>
    <property type="project" value="UniProtKB-KW"/>
</dbReference>
<dbReference type="SUPFAM" id="SSF53335">
    <property type="entry name" value="S-adenosyl-L-methionine-dependent methyltransferases"/>
    <property type="match status" value="1"/>
</dbReference>
<keyword evidence="8" id="KW-1185">Reference proteome</keyword>
<gene>
    <name evidence="6 7" type="primary">prmA</name>
    <name evidence="7" type="ORF">R50_2136</name>
</gene>
<evidence type="ECO:0000256" key="3">
    <source>
        <dbReference type="ARBA" id="ARBA00022603"/>
    </source>
</evidence>
<evidence type="ECO:0000256" key="5">
    <source>
        <dbReference type="ARBA" id="ARBA00022691"/>
    </source>
</evidence>
<sequence>MPWGASPPGRGIYRAVTAHWPGGADGAVLEAAADCFRDAGAGGVEWEDGRPAAAPFTDIPLDRAGTPFVRAYFPDDAAWPRIREQVRARLAALGATVRITTVREEDWAAAWKRYYRPLPLPGGYWVVPAWEDLPAEAAPERVIRLDPGMAFGTGTHPTTRMCLERLLEKELAGRQVMDLGAGSGVLALAAALRGARVLAVEPDPVALAVLEANLARNPAGRAVTAAAGTWAGQRDRVPQWDGVVANIIWEVLAPLLEDFPTRLAPGGWLLLSGILATREAELAERAQAAGLQPVFRRQEGDWLAVEFRRR</sequence>
<name>A0A6F8ZJJ8_9FIRM</name>
<keyword evidence="7" id="KW-0687">Ribonucleoprotein</keyword>
<evidence type="ECO:0000256" key="1">
    <source>
        <dbReference type="ARBA" id="ARBA00009741"/>
    </source>
</evidence>
<evidence type="ECO:0000313" key="8">
    <source>
        <dbReference type="Proteomes" id="UP000503399"/>
    </source>
</evidence>
<dbReference type="AlphaFoldDB" id="A0A6F8ZJJ8"/>
<evidence type="ECO:0000256" key="4">
    <source>
        <dbReference type="ARBA" id="ARBA00022679"/>
    </source>
</evidence>
<dbReference type="GO" id="GO:0005840">
    <property type="term" value="C:ribosome"/>
    <property type="evidence" value="ECO:0007669"/>
    <property type="project" value="UniProtKB-KW"/>
</dbReference>
<comment type="subcellular location">
    <subcellularLocation>
        <location evidence="6">Cytoplasm</location>
    </subcellularLocation>
</comment>
<dbReference type="GO" id="GO:0008276">
    <property type="term" value="F:protein methyltransferase activity"/>
    <property type="evidence" value="ECO:0007669"/>
    <property type="project" value="UniProtKB-UniRule"/>
</dbReference>
<dbReference type="Gene3D" id="3.40.50.150">
    <property type="entry name" value="Vaccinia Virus protein VP39"/>
    <property type="match status" value="1"/>
</dbReference>
<dbReference type="HAMAP" id="MF_00735">
    <property type="entry name" value="Methyltr_PrmA"/>
    <property type="match status" value="1"/>
</dbReference>
<dbReference type="KEGG" id="hfv:R50_2136"/>
<dbReference type="InterPro" id="IPR004498">
    <property type="entry name" value="Ribosomal_PrmA_MeTrfase"/>
</dbReference>
<comment type="caution">
    <text evidence="6">Lacks conserved residue(s) required for the propagation of feature annotation.</text>
</comment>
<keyword evidence="4 6" id="KW-0808">Transferase</keyword>
<keyword evidence="7" id="KW-0689">Ribosomal protein</keyword>
<dbReference type="EMBL" id="LR778114">
    <property type="protein sequence ID" value="CAB1129633.1"/>
    <property type="molecule type" value="Genomic_DNA"/>
</dbReference>
<keyword evidence="2 6" id="KW-0963">Cytoplasm</keyword>
<evidence type="ECO:0000313" key="7">
    <source>
        <dbReference type="EMBL" id="CAB1129633.1"/>
    </source>
</evidence>
<accession>A0A6F8ZJJ8</accession>
<dbReference type="InterPro" id="IPR050078">
    <property type="entry name" value="Ribosomal_L11_MeTrfase_PrmA"/>
</dbReference>
<comment type="function">
    <text evidence="6">Methylates ribosomal protein L11.</text>
</comment>
<dbReference type="EC" id="2.1.1.-" evidence="6"/>
<dbReference type="InterPro" id="IPR029063">
    <property type="entry name" value="SAM-dependent_MTases_sf"/>
</dbReference>
<dbReference type="Pfam" id="PF06325">
    <property type="entry name" value="PrmA"/>
    <property type="match status" value="1"/>
</dbReference>
<dbReference type="CDD" id="cd02440">
    <property type="entry name" value="AdoMet_MTases"/>
    <property type="match status" value="1"/>
</dbReference>
<organism evidence="7 8">
    <name type="scientific">Candidatus Hydrogenisulfobacillus filiaventi</name>
    <dbReference type="NCBI Taxonomy" id="2707344"/>
    <lineage>
        <taxon>Bacteria</taxon>
        <taxon>Bacillati</taxon>
        <taxon>Bacillota</taxon>
        <taxon>Clostridia</taxon>
        <taxon>Eubacteriales</taxon>
        <taxon>Clostridiales Family XVII. Incertae Sedis</taxon>
        <taxon>Candidatus Hydrogenisulfobacillus</taxon>
    </lineage>
</organism>
<evidence type="ECO:0000256" key="6">
    <source>
        <dbReference type="HAMAP-Rule" id="MF_00735"/>
    </source>
</evidence>
<reference evidence="7 8" key="1">
    <citation type="submission" date="2020-02" db="EMBL/GenBank/DDBJ databases">
        <authorList>
            <person name="Hogendoorn C."/>
        </authorList>
    </citation>
    <scope>NUCLEOTIDE SEQUENCE [LARGE SCALE GENOMIC DNA]</scope>
    <source>
        <strain evidence="7">R501</strain>
    </source>
</reference>
<comment type="similarity">
    <text evidence="1 6">Belongs to the methyltransferase superfamily. PrmA family.</text>
</comment>
<keyword evidence="3 6" id="KW-0489">Methyltransferase</keyword>
<comment type="catalytic activity">
    <reaction evidence="6">
        <text>L-lysyl-[protein] + 3 S-adenosyl-L-methionine = N(6),N(6),N(6)-trimethyl-L-lysyl-[protein] + 3 S-adenosyl-L-homocysteine + 3 H(+)</text>
        <dbReference type="Rhea" id="RHEA:54192"/>
        <dbReference type="Rhea" id="RHEA-COMP:9752"/>
        <dbReference type="Rhea" id="RHEA-COMP:13826"/>
        <dbReference type="ChEBI" id="CHEBI:15378"/>
        <dbReference type="ChEBI" id="CHEBI:29969"/>
        <dbReference type="ChEBI" id="CHEBI:57856"/>
        <dbReference type="ChEBI" id="CHEBI:59789"/>
        <dbReference type="ChEBI" id="CHEBI:61961"/>
    </reaction>
</comment>